<comment type="caution">
    <text evidence="2">The sequence shown here is derived from an EMBL/GenBank/DDBJ whole genome shotgun (WGS) entry which is preliminary data.</text>
</comment>
<dbReference type="EMBL" id="JAAIUW010000009">
    <property type="protein sequence ID" value="KAF7814774.1"/>
    <property type="molecule type" value="Genomic_DNA"/>
</dbReference>
<feature type="region of interest" description="Disordered" evidence="1">
    <location>
        <begin position="69"/>
        <end position="97"/>
    </location>
</feature>
<evidence type="ECO:0000256" key="1">
    <source>
        <dbReference type="SAM" id="MobiDB-lite"/>
    </source>
</evidence>
<proteinExistence type="predicted"/>
<accession>A0A834WF27</accession>
<gene>
    <name evidence="2" type="ORF">G2W53_028743</name>
</gene>
<evidence type="ECO:0000313" key="3">
    <source>
        <dbReference type="Proteomes" id="UP000634136"/>
    </source>
</evidence>
<protein>
    <submittedName>
        <fullName evidence="2">Uncharacterized protein</fullName>
    </submittedName>
</protein>
<reference evidence="2" key="1">
    <citation type="submission" date="2020-09" db="EMBL/GenBank/DDBJ databases">
        <title>Genome-Enabled Discovery of Anthraquinone Biosynthesis in Senna tora.</title>
        <authorList>
            <person name="Kang S.-H."/>
            <person name="Pandey R.P."/>
            <person name="Lee C.-M."/>
            <person name="Sim J.-S."/>
            <person name="Jeong J.-T."/>
            <person name="Choi B.-S."/>
            <person name="Jung M."/>
            <person name="Ginzburg D."/>
            <person name="Zhao K."/>
            <person name="Won S.Y."/>
            <person name="Oh T.-J."/>
            <person name="Yu Y."/>
            <person name="Kim N.-H."/>
            <person name="Lee O.R."/>
            <person name="Lee T.-H."/>
            <person name="Bashyal P."/>
            <person name="Kim T.-S."/>
            <person name="Lee W.-H."/>
            <person name="Kawkins C."/>
            <person name="Kim C.-K."/>
            <person name="Kim J.S."/>
            <person name="Ahn B.O."/>
            <person name="Rhee S.Y."/>
            <person name="Sohng J.K."/>
        </authorList>
    </citation>
    <scope>NUCLEOTIDE SEQUENCE</scope>
    <source>
        <tissue evidence="2">Leaf</tissue>
    </source>
</reference>
<evidence type="ECO:0000313" key="2">
    <source>
        <dbReference type="EMBL" id="KAF7814774.1"/>
    </source>
</evidence>
<name>A0A834WF27_9FABA</name>
<sequence length="97" mass="10810">MLGCKVMTWFPINYNGLVALFNSMRLLLVSSPATSPHLSTATSRRSPSSFSFTVVAVVFYQICRRRPSPSIKSYPRSDDADLMMATEVRSDGEEEAE</sequence>
<dbReference type="AlphaFoldDB" id="A0A834WF27"/>
<dbReference type="Proteomes" id="UP000634136">
    <property type="component" value="Unassembled WGS sequence"/>
</dbReference>
<keyword evidence="3" id="KW-1185">Reference proteome</keyword>
<organism evidence="2 3">
    <name type="scientific">Senna tora</name>
    <dbReference type="NCBI Taxonomy" id="362788"/>
    <lineage>
        <taxon>Eukaryota</taxon>
        <taxon>Viridiplantae</taxon>
        <taxon>Streptophyta</taxon>
        <taxon>Embryophyta</taxon>
        <taxon>Tracheophyta</taxon>
        <taxon>Spermatophyta</taxon>
        <taxon>Magnoliopsida</taxon>
        <taxon>eudicotyledons</taxon>
        <taxon>Gunneridae</taxon>
        <taxon>Pentapetalae</taxon>
        <taxon>rosids</taxon>
        <taxon>fabids</taxon>
        <taxon>Fabales</taxon>
        <taxon>Fabaceae</taxon>
        <taxon>Caesalpinioideae</taxon>
        <taxon>Cassia clade</taxon>
        <taxon>Senna</taxon>
    </lineage>
</organism>